<dbReference type="VEuPathDB" id="FungiDB:GLRG_03113"/>
<organism evidence="3">
    <name type="scientific">Colletotrichum graminicola (strain M1.001 / M2 / FGSC 10212)</name>
    <name type="common">Maize anthracnose fungus</name>
    <name type="synonym">Glomerella graminicola</name>
    <dbReference type="NCBI Taxonomy" id="645133"/>
    <lineage>
        <taxon>Eukaryota</taxon>
        <taxon>Fungi</taxon>
        <taxon>Dikarya</taxon>
        <taxon>Ascomycota</taxon>
        <taxon>Pezizomycotina</taxon>
        <taxon>Sordariomycetes</taxon>
        <taxon>Hypocreomycetidae</taxon>
        <taxon>Glomerellales</taxon>
        <taxon>Glomerellaceae</taxon>
        <taxon>Colletotrichum</taxon>
        <taxon>Colletotrichum graminicola species complex</taxon>
    </lineage>
</organism>
<accession>E3QAT1</accession>
<dbReference type="GeneID" id="24408478"/>
<feature type="compositionally biased region" description="Polar residues" evidence="1">
    <location>
        <begin position="15"/>
        <end position="26"/>
    </location>
</feature>
<proteinExistence type="predicted"/>
<protein>
    <submittedName>
        <fullName evidence="2">Uncharacterized protein</fullName>
    </submittedName>
</protein>
<feature type="compositionally biased region" description="Gly residues" evidence="1">
    <location>
        <begin position="55"/>
        <end position="65"/>
    </location>
</feature>
<name>E3QAT1_COLGM</name>
<evidence type="ECO:0000313" key="2">
    <source>
        <dbReference type="EMBL" id="EFQ27969.1"/>
    </source>
</evidence>
<dbReference type="HOGENOM" id="CLU_2849566_0_0_1"/>
<dbReference type="AlphaFoldDB" id="E3QAT1"/>
<evidence type="ECO:0000256" key="1">
    <source>
        <dbReference type="SAM" id="MobiDB-lite"/>
    </source>
</evidence>
<gene>
    <name evidence="2" type="ORF">GLRG_03113</name>
</gene>
<feature type="compositionally biased region" description="Polar residues" evidence="1">
    <location>
        <begin position="41"/>
        <end position="50"/>
    </location>
</feature>
<keyword evidence="3" id="KW-1185">Reference proteome</keyword>
<reference evidence="3" key="1">
    <citation type="journal article" date="2012" name="Nat. Genet.">
        <title>Lifestyle transitions in plant pathogenic Colletotrichum fungi deciphered by genome and transcriptome analyses.</title>
        <authorList>
            <person name="O'Connell R.J."/>
            <person name="Thon M.R."/>
            <person name="Hacquard S."/>
            <person name="Amyotte S.G."/>
            <person name="Kleemann J."/>
            <person name="Torres M.F."/>
            <person name="Damm U."/>
            <person name="Buiate E.A."/>
            <person name="Epstein L."/>
            <person name="Alkan N."/>
            <person name="Altmueller J."/>
            <person name="Alvarado-Balderrama L."/>
            <person name="Bauser C.A."/>
            <person name="Becker C."/>
            <person name="Birren B.W."/>
            <person name="Chen Z."/>
            <person name="Choi J."/>
            <person name="Crouch J.A."/>
            <person name="Duvick J.P."/>
            <person name="Farman M.A."/>
            <person name="Gan P."/>
            <person name="Heiman D."/>
            <person name="Henrissat B."/>
            <person name="Howard R.J."/>
            <person name="Kabbage M."/>
            <person name="Koch C."/>
            <person name="Kracher B."/>
            <person name="Kubo Y."/>
            <person name="Law A.D."/>
            <person name="Lebrun M.-H."/>
            <person name="Lee Y.-H."/>
            <person name="Miyara I."/>
            <person name="Moore N."/>
            <person name="Neumann U."/>
            <person name="Nordstroem K."/>
            <person name="Panaccione D.G."/>
            <person name="Panstruga R."/>
            <person name="Place M."/>
            <person name="Proctor R.H."/>
            <person name="Prusky D."/>
            <person name="Rech G."/>
            <person name="Reinhardt R."/>
            <person name="Rollins J.A."/>
            <person name="Rounsley S."/>
            <person name="Schardl C.L."/>
            <person name="Schwartz D.C."/>
            <person name="Shenoy N."/>
            <person name="Shirasu K."/>
            <person name="Sikhakolli U.R."/>
            <person name="Stueber K."/>
            <person name="Sukno S.A."/>
            <person name="Sweigard J.A."/>
            <person name="Takano Y."/>
            <person name="Takahara H."/>
            <person name="Trail F."/>
            <person name="van der Does H.C."/>
            <person name="Voll L.M."/>
            <person name="Will I."/>
            <person name="Young S."/>
            <person name="Zeng Q."/>
            <person name="Zhang J."/>
            <person name="Zhou S."/>
            <person name="Dickman M.B."/>
            <person name="Schulze-Lefert P."/>
            <person name="Ver Loren van Themaat E."/>
            <person name="Ma L.-J."/>
            <person name="Vaillancourt L.J."/>
        </authorList>
    </citation>
    <scope>NUCLEOTIDE SEQUENCE [LARGE SCALE GENOMIC DNA]</scope>
    <source>
        <strain evidence="3">M1.001 / M2 / FGSC 10212</strain>
    </source>
</reference>
<sequence>MADADGVLRRPPSSPTWSLQLRTENGQGALGRRRRRIITRESTQTVTGSQWAAPLGGGGGDGGWQ</sequence>
<feature type="region of interest" description="Disordered" evidence="1">
    <location>
        <begin position="1"/>
        <end position="65"/>
    </location>
</feature>
<dbReference type="EMBL" id="GG697339">
    <property type="protein sequence ID" value="EFQ27969.1"/>
    <property type="molecule type" value="Genomic_DNA"/>
</dbReference>
<evidence type="ECO:0000313" key="3">
    <source>
        <dbReference type="Proteomes" id="UP000008782"/>
    </source>
</evidence>
<dbReference type="Proteomes" id="UP000008782">
    <property type="component" value="Unassembled WGS sequence"/>
</dbReference>
<dbReference type="RefSeq" id="XP_008091989.1">
    <property type="nucleotide sequence ID" value="XM_008093798.1"/>
</dbReference>